<feature type="region of interest" description="Disordered" evidence="1">
    <location>
        <begin position="164"/>
        <end position="267"/>
    </location>
</feature>
<feature type="compositionally biased region" description="Low complexity" evidence="1">
    <location>
        <begin position="94"/>
        <end position="124"/>
    </location>
</feature>
<evidence type="ECO:0000313" key="2">
    <source>
        <dbReference type="EMBL" id="RSH89920.1"/>
    </source>
</evidence>
<sequence>MPPRVKSGPGQCPKCDKSYADFLEHITKRHRHERFYQEEVDGAHLVVCICGRVVLNSDGLIKHQLRFGCLGSQDRFTTQTWHKSPSQPARGHSSRPTSSSNDSSSLTPLPSRHSSRLTSLPPLSSLRSLESSRLTSLSSSTASPPASLLADMMDLSTVPLEAEPFQQSPRHRSPSPPPPRQMSPVAEGPEHVSEVDEGSPGSGSVWLPSAYSSPSQAPPPDITPRSPASTGAFNMAMDVDPVDEDGNSPALEEDGEDEHRREGTAEAPLVDLPYKDQFTILTDLSAESQPIDSLHPQPVDVDRWELVISPAQYLLRFKDTLATVQLISRASHRVLHPTYHRGPGFDRWLLLTQANHQLWIDPKYKDPFFNSLEHYQTAQPGRLLLQASLGNVHVSTSVFIHCLRQAGCDTIRLKAYGQKTPLVERFLNKEPAQTDHRWAEHNEWDIGRSFSSPFIWLFASAEGRRHGLKHYPMLVPGSGNYGTANIKATHRSRHFSVKVYPRIVHVIKSFNSRLQGSVPKSLQGVRNQVAASLRMIHNLTGKDAMALGGFRIEVTVKAPSLRQAHRLVMATNFLNPSYWLGAAEGPHAALLLTANLVTREGFLANANWVYQQAAQANIFQGRAADAPSKAQIQALIDILNGLGWNGGIRSPTKSLDPNAWWHCTPSTDRSAIFQELSKRYQSDEEIRDLYEQARGSSHPYTPCKAQPGNPDHRYQVHHRAPFRVRCSQRQCQHKLQRTALVHWIAELIQGRVIDGTALGL</sequence>
<gene>
    <name evidence="2" type="ORF">EHS25_001906</name>
</gene>
<dbReference type="PANTHER" id="PTHR34863:SF1">
    <property type="entry name" value="OTU DOMAIN-CONTAINING PROTEIN"/>
    <property type="match status" value="1"/>
</dbReference>
<evidence type="ECO:0000256" key="1">
    <source>
        <dbReference type="SAM" id="MobiDB-lite"/>
    </source>
</evidence>
<reference evidence="2 3" key="1">
    <citation type="submission" date="2018-11" db="EMBL/GenBank/DDBJ databases">
        <title>Genome sequence of Saitozyma podzolica DSM 27192.</title>
        <authorList>
            <person name="Aliyu H."/>
            <person name="Gorte O."/>
            <person name="Ochsenreither K."/>
        </authorList>
    </citation>
    <scope>NUCLEOTIDE SEQUENCE [LARGE SCALE GENOMIC DNA]</scope>
    <source>
        <strain evidence="2 3">DSM 27192</strain>
    </source>
</reference>
<comment type="caution">
    <text evidence="2">The sequence shown here is derived from an EMBL/GenBank/DDBJ whole genome shotgun (WGS) entry which is preliminary data.</text>
</comment>
<dbReference type="OrthoDB" id="2564822at2759"/>
<proteinExistence type="predicted"/>
<feature type="region of interest" description="Disordered" evidence="1">
    <location>
        <begin position="79"/>
        <end position="124"/>
    </location>
</feature>
<accession>A0A427YFT0</accession>
<dbReference type="AlphaFoldDB" id="A0A427YFT0"/>
<evidence type="ECO:0000313" key="3">
    <source>
        <dbReference type="Proteomes" id="UP000279259"/>
    </source>
</evidence>
<feature type="compositionally biased region" description="Acidic residues" evidence="1">
    <location>
        <begin position="240"/>
        <end position="256"/>
    </location>
</feature>
<organism evidence="2 3">
    <name type="scientific">Saitozyma podzolica</name>
    <dbReference type="NCBI Taxonomy" id="1890683"/>
    <lineage>
        <taxon>Eukaryota</taxon>
        <taxon>Fungi</taxon>
        <taxon>Dikarya</taxon>
        <taxon>Basidiomycota</taxon>
        <taxon>Agaricomycotina</taxon>
        <taxon>Tremellomycetes</taxon>
        <taxon>Tremellales</taxon>
        <taxon>Trimorphomycetaceae</taxon>
        <taxon>Saitozyma</taxon>
    </lineage>
</organism>
<dbReference type="Proteomes" id="UP000279259">
    <property type="component" value="Unassembled WGS sequence"/>
</dbReference>
<name>A0A427YFT0_9TREE</name>
<dbReference type="EMBL" id="RSCD01000012">
    <property type="protein sequence ID" value="RSH89920.1"/>
    <property type="molecule type" value="Genomic_DNA"/>
</dbReference>
<keyword evidence="3" id="KW-1185">Reference proteome</keyword>
<dbReference type="PANTHER" id="PTHR34863">
    <property type="entry name" value="EXPRESSED PROTEIN"/>
    <property type="match status" value="1"/>
</dbReference>
<protein>
    <submittedName>
        <fullName evidence="2">Uncharacterized protein</fullName>
    </submittedName>
</protein>